<protein>
    <submittedName>
        <fullName evidence="1">Uncharacterized protein</fullName>
    </submittedName>
</protein>
<name>A0A2I0ITV9_PUNGR</name>
<dbReference type="AlphaFoldDB" id="A0A2I0ITV9"/>
<proteinExistence type="predicted"/>
<gene>
    <name evidence="1" type="ORF">CRG98_032175</name>
</gene>
<keyword evidence="2" id="KW-1185">Reference proteome</keyword>
<organism evidence="1 2">
    <name type="scientific">Punica granatum</name>
    <name type="common">Pomegranate</name>
    <dbReference type="NCBI Taxonomy" id="22663"/>
    <lineage>
        <taxon>Eukaryota</taxon>
        <taxon>Viridiplantae</taxon>
        <taxon>Streptophyta</taxon>
        <taxon>Embryophyta</taxon>
        <taxon>Tracheophyta</taxon>
        <taxon>Spermatophyta</taxon>
        <taxon>Magnoliopsida</taxon>
        <taxon>eudicotyledons</taxon>
        <taxon>Gunneridae</taxon>
        <taxon>Pentapetalae</taxon>
        <taxon>rosids</taxon>
        <taxon>malvids</taxon>
        <taxon>Myrtales</taxon>
        <taxon>Lythraceae</taxon>
        <taxon>Punica</taxon>
    </lineage>
</organism>
<dbReference type="EMBL" id="PGOL01002501">
    <property type="protein sequence ID" value="PKI47434.1"/>
    <property type="molecule type" value="Genomic_DNA"/>
</dbReference>
<evidence type="ECO:0000313" key="1">
    <source>
        <dbReference type="EMBL" id="PKI47434.1"/>
    </source>
</evidence>
<dbReference type="Proteomes" id="UP000233551">
    <property type="component" value="Unassembled WGS sequence"/>
</dbReference>
<accession>A0A2I0ITV9</accession>
<evidence type="ECO:0000313" key="2">
    <source>
        <dbReference type="Proteomes" id="UP000233551"/>
    </source>
</evidence>
<reference evidence="1 2" key="1">
    <citation type="submission" date="2017-11" db="EMBL/GenBank/DDBJ databases">
        <title>De-novo sequencing of pomegranate (Punica granatum L.) genome.</title>
        <authorList>
            <person name="Akparov Z."/>
            <person name="Amiraslanov A."/>
            <person name="Hajiyeva S."/>
            <person name="Abbasov M."/>
            <person name="Kaur K."/>
            <person name="Hamwieh A."/>
            <person name="Solovyev V."/>
            <person name="Salamov A."/>
            <person name="Braich B."/>
            <person name="Kosarev P."/>
            <person name="Mahmoud A."/>
            <person name="Hajiyev E."/>
            <person name="Babayeva S."/>
            <person name="Izzatullayeva V."/>
            <person name="Mammadov A."/>
            <person name="Mammadov A."/>
            <person name="Sharifova S."/>
            <person name="Ojaghi J."/>
            <person name="Eynullazada K."/>
            <person name="Bayramov B."/>
            <person name="Abdulazimova A."/>
            <person name="Shahmuradov I."/>
        </authorList>
    </citation>
    <scope>NUCLEOTIDE SEQUENCE [LARGE SCALE GENOMIC DNA]</scope>
    <source>
        <strain evidence="2">cv. AG2017</strain>
        <tissue evidence="1">Leaf</tissue>
    </source>
</reference>
<comment type="caution">
    <text evidence="1">The sequence shown here is derived from an EMBL/GenBank/DDBJ whole genome shotgun (WGS) entry which is preliminary data.</text>
</comment>
<sequence>MDATFVKSRGEAVVVTINWGLWGHHDHMYLPFRLRREEMKDGNSMLLEQGARGFIRAVQVAGEYLAATDRRRL</sequence>